<feature type="domain" description="CTLH" evidence="7">
    <location>
        <begin position="153"/>
        <end position="226"/>
    </location>
</feature>
<proteinExistence type="predicted"/>
<evidence type="ECO:0000256" key="2">
    <source>
        <dbReference type="ARBA" id="ARBA00022490"/>
    </source>
</evidence>
<dbReference type="EMBL" id="HACA01027313">
    <property type="protein sequence ID" value="CDW44674.1"/>
    <property type="molecule type" value="Transcribed_RNA"/>
</dbReference>
<evidence type="ECO:0000256" key="4">
    <source>
        <dbReference type="ARBA" id="ARBA00022771"/>
    </source>
</evidence>
<dbReference type="KEGG" id="lsm:121125674"/>
<evidence type="ECO:0000256" key="3">
    <source>
        <dbReference type="ARBA" id="ARBA00022723"/>
    </source>
</evidence>
<evidence type="ECO:0000256" key="6">
    <source>
        <dbReference type="PROSITE-ProRule" id="PRU01215"/>
    </source>
</evidence>
<keyword evidence="2" id="KW-0963">Cytoplasm</keyword>
<dbReference type="InterPro" id="IPR027370">
    <property type="entry name" value="Znf-RING_euk"/>
</dbReference>
<organism evidence="9">
    <name type="scientific">Lepeophtheirus salmonis</name>
    <name type="common">Salmon louse</name>
    <name type="synonym">Caligus salmonis</name>
    <dbReference type="NCBI Taxonomy" id="72036"/>
    <lineage>
        <taxon>Eukaryota</taxon>
        <taxon>Metazoa</taxon>
        <taxon>Ecdysozoa</taxon>
        <taxon>Arthropoda</taxon>
        <taxon>Crustacea</taxon>
        <taxon>Multicrustacea</taxon>
        <taxon>Hexanauplia</taxon>
        <taxon>Copepoda</taxon>
        <taxon>Siphonostomatoida</taxon>
        <taxon>Caligidae</taxon>
        <taxon>Lepeophtheirus</taxon>
    </lineage>
</organism>
<reference evidence="9" key="1">
    <citation type="submission" date="2014-05" db="EMBL/GenBank/DDBJ databases">
        <authorList>
            <person name="Chronopoulou M."/>
        </authorList>
    </citation>
    <scope>NUCLEOTIDE SEQUENCE</scope>
    <source>
        <tissue evidence="9">Whole organism</tissue>
    </source>
</reference>
<dbReference type="RefSeq" id="XP_040576814.1">
    <property type="nucleotide sequence ID" value="XM_040720880.2"/>
</dbReference>
<dbReference type="GO" id="GO:0005634">
    <property type="term" value="C:nucleus"/>
    <property type="evidence" value="ECO:0007669"/>
    <property type="project" value="TreeGrafter"/>
</dbReference>
<protein>
    <submittedName>
        <fullName evidence="9">Uncharacterized protein</fullName>
    </submittedName>
</protein>
<dbReference type="SUPFAM" id="SSF57850">
    <property type="entry name" value="RING/U-box"/>
    <property type="match status" value="1"/>
</dbReference>
<dbReference type="CTD" id="37382"/>
<dbReference type="PROSITE" id="PS51867">
    <property type="entry name" value="ZF_RING_GID"/>
    <property type="match status" value="1"/>
</dbReference>
<dbReference type="AlphaFoldDB" id="A0A0K2V2F1"/>
<comment type="subcellular location">
    <subcellularLocation>
        <location evidence="1">Cytoplasm</location>
    </subcellularLocation>
</comment>
<evidence type="ECO:0000259" key="8">
    <source>
        <dbReference type="PROSITE" id="PS51867"/>
    </source>
</evidence>
<dbReference type="PANTHER" id="PTHR12170">
    <property type="entry name" value="MACROPHAGE ERYTHROBLAST ATTACHER-RELATED"/>
    <property type="match status" value="1"/>
</dbReference>
<evidence type="ECO:0000259" key="7">
    <source>
        <dbReference type="PROSITE" id="PS50897"/>
    </source>
</evidence>
<dbReference type="GO" id="GO:0034657">
    <property type="term" value="C:GID complex"/>
    <property type="evidence" value="ECO:0007669"/>
    <property type="project" value="TreeGrafter"/>
</dbReference>
<keyword evidence="4 6" id="KW-0863">Zinc-finger</keyword>
<feature type="domain" description="RING-Gid-type" evidence="8">
    <location>
        <begin position="350"/>
        <end position="391"/>
    </location>
</feature>
<dbReference type="InterPro" id="IPR013144">
    <property type="entry name" value="CRA_dom"/>
</dbReference>
<dbReference type="FunFam" id="3.30.40.10:FF:000143">
    <property type="entry name" value="Regulator of gluconeogenesis Rmd5"/>
    <property type="match status" value="1"/>
</dbReference>
<dbReference type="InterPro" id="IPR006595">
    <property type="entry name" value="CTLH_C"/>
</dbReference>
<evidence type="ECO:0000313" key="9">
    <source>
        <dbReference type="EMBL" id="CDW44674.1"/>
    </source>
</evidence>
<feature type="zinc finger region" description="RING-Gid-type" evidence="6">
    <location>
        <begin position="350"/>
        <end position="391"/>
    </location>
</feature>
<sequence length="405" mass="46264">MDACVGVKKEVDKVISKINEWNKTKNEDLDGHISRVQEIIEKLKQHEDEEKLNPVEIYVIRIALINIKKFITQIASQHRDLHSSVSKVGKTIDRNFISDFNSVSQEEFFSEESKTRFLHQVILEHFYRQGRLEISDILSKEAQINEYQALKEPFFDLNSILESLRNKDSGPALTWAFTLRSEWNARVKYGPYVKNVQSDGNIGSPLELRLHRLRFIEMLRSGKRLEAIKYARQHFPQFVDGHEKEIQCLMGACMYPNIAESPYAHLLSPSLWTDACDHFVREACALMGVSVESPLSVVINAGSQALPALLNIKQVMLHRQVSGTLWNAKDELPIEIDLGNNCRFHSVFACPILRQQTSDLNPPLRLTCGHCISRDALTKLSTGQKIKCPLCPIEQNPNDARQITF</sequence>
<dbReference type="InterPro" id="IPR024964">
    <property type="entry name" value="CTLH/CRA"/>
</dbReference>
<dbReference type="InterPro" id="IPR045098">
    <property type="entry name" value="Fyv10_fam"/>
</dbReference>
<accession>A0A0K2V2F1</accession>
<evidence type="ECO:0000256" key="1">
    <source>
        <dbReference type="ARBA" id="ARBA00004496"/>
    </source>
</evidence>
<dbReference type="InterPro" id="IPR044063">
    <property type="entry name" value="ZF_RING_GID"/>
</dbReference>
<keyword evidence="3" id="KW-0479">Metal-binding</keyword>
<dbReference type="GO" id="GO:0008270">
    <property type="term" value="F:zinc ion binding"/>
    <property type="evidence" value="ECO:0007669"/>
    <property type="project" value="UniProtKB-KW"/>
</dbReference>
<dbReference type="PROSITE" id="PS50897">
    <property type="entry name" value="CTLH"/>
    <property type="match status" value="1"/>
</dbReference>
<dbReference type="SMART" id="SM00668">
    <property type="entry name" value="CTLH"/>
    <property type="match status" value="1"/>
</dbReference>
<evidence type="ECO:0000256" key="5">
    <source>
        <dbReference type="ARBA" id="ARBA00022833"/>
    </source>
</evidence>
<dbReference type="Pfam" id="PF10607">
    <property type="entry name" value="CTLH"/>
    <property type="match status" value="1"/>
</dbReference>
<dbReference type="GO" id="GO:0043161">
    <property type="term" value="P:proteasome-mediated ubiquitin-dependent protein catabolic process"/>
    <property type="evidence" value="ECO:0007669"/>
    <property type="project" value="InterPro"/>
</dbReference>
<dbReference type="GO" id="GO:0005737">
    <property type="term" value="C:cytoplasm"/>
    <property type="evidence" value="ECO:0007669"/>
    <property type="project" value="UniProtKB-SubCell"/>
</dbReference>
<dbReference type="PANTHER" id="PTHR12170:SF3">
    <property type="entry name" value="GH10162P"/>
    <property type="match status" value="1"/>
</dbReference>
<dbReference type="GO" id="GO:0061630">
    <property type="term" value="F:ubiquitin protein ligase activity"/>
    <property type="evidence" value="ECO:0007669"/>
    <property type="project" value="InterPro"/>
</dbReference>
<name>A0A0K2V2F1_LEPSM</name>
<dbReference type="SMART" id="SM00757">
    <property type="entry name" value="CRA"/>
    <property type="match status" value="1"/>
</dbReference>
<keyword evidence="5" id="KW-0862">Zinc</keyword>
<dbReference type="Pfam" id="PF13445">
    <property type="entry name" value="zf-RING_UBOX"/>
    <property type="match status" value="1"/>
</dbReference>
<dbReference type="GeneID" id="121125674"/>
<dbReference type="OrthoDB" id="1933281at2759"/>